<sequence length="936" mass="102246">MSVDHLDKVESAQQALLKKTHSGKVGAQFVQEVKESLLFQYNWNELLYATPTAITLMGACHVAAASPEASAINLGDGVPTGGFKYLRVTGNPTLKACLVYVANEGDRAFRITGNNMSGVTQTSSELVDTVTRTVRAIQGLPETERIVNNELRKLRRMSDNCGQYAEETEKAFDSWFLSVLEFHQATIKKQSGATTDSHDNVTAKLQAEIEASYTKKDANMLSKASEAMKEAFSKQERAFQAANEGVPPGWEFCGLAALSAIISAGPALNAQALPAMINAANSMSAVQGLSTLRFNDATPQTDTAYLAASLLAPFMTMLLTYLTSGQGNTPDWSKLNDQGLTWLLRNLQVQRESAKLGTSAPSMELASAFGATVAIVEEMKNAVANEQKLSLAKSDQASIKKWQDAITQAKLTVNKLDATAKSFPGSSSNAPKMTNISIERRDNSAVTAAVSTATEKFVLNQRALETTQANYTKATEAATKVQQRLGDIQAKLKGIQISGAPLERVQEILVESITILVELKVQISKITAFFKALSTFINVITETKIDSNFTRSGRGLLPPSDLDSETIYVSVLQFKAYFDLLHMICQMYTTVHVQYVSPGFDLLMDLSHMARYAEEGGPKREQVNHFTDSAHKAINELIDRKQQEISEGLRDRIEAVAEQTDMLPRIGVPMPAAGTVQAIKTGAHVVQDAVNNNLTAVTQHQIASRAAMVIQEVGVMGVKPGIDIMDPTTPEGKILYEAWSTVISKPGGPSRVFWGLEKNDPLRIWGFFDWDTVEQHEKFAKEHGADAVKDIPKICTHGEMTKHVTMVPSSDVFQSPVTDVLVAYFPTDFPETERDKAAMKLQKIITKSFGTCTDVEMLAHGWSIENDFPVKGKKVVYGQLGAALMGFVGWANESAQADFHQTASYNEAVAQVHEMSGLVGLNIVTLRCQHLERLEE</sequence>
<gene>
    <name evidence="1" type="ORF">FAUST_11186</name>
</gene>
<dbReference type="PANTHER" id="PTHR33488:SF2">
    <property type="entry name" value="EARLY ENDOSOME ANTIGEN 1-LIKE"/>
    <property type="match status" value="1"/>
</dbReference>
<proteinExistence type="predicted"/>
<reference evidence="1 2" key="1">
    <citation type="submission" date="2020-02" db="EMBL/GenBank/DDBJ databases">
        <title>Identification and distribution of gene clusters putatively required for synthesis of sphingolipid metabolism inhibitors in phylogenetically diverse species of the filamentous fungus Fusarium.</title>
        <authorList>
            <person name="Kim H.-S."/>
            <person name="Busman M."/>
            <person name="Brown D.W."/>
            <person name="Divon H."/>
            <person name="Uhlig S."/>
            <person name="Proctor R.H."/>
        </authorList>
    </citation>
    <scope>NUCLEOTIDE SEQUENCE [LARGE SCALE GENOMIC DNA]</scope>
    <source>
        <strain evidence="1 2">NRRL 2903</strain>
    </source>
</reference>
<protein>
    <submittedName>
        <fullName evidence="1">Uncharacterized protein</fullName>
    </submittedName>
</protein>
<dbReference type="Gene3D" id="3.30.70.100">
    <property type="match status" value="1"/>
</dbReference>
<name>A0AAN6BV20_FUSAU</name>
<dbReference type="Proteomes" id="UP000537989">
    <property type="component" value="Unassembled WGS sequence"/>
</dbReference>
<comment type="caution">
    <text evidence="1">The sequence shown here is derived from an EMBL/GenBank/DDBJ whole genome shotgun (WGS) entry which is preliminary data.</text>
</comment>
<accession>A0AAN6BV20</accession>
<evidence type="ECO:0000313" key="1">
    <source>
        <dbReference type="EMBL" id="KAF5228311.1"/>
    </source>
</evidence>
<organism evidence="1 2">
    <name type="scientific">Fusarium austroamericanum</name>
    <dbReference type="NCBI Taxonomy" id="282268"/>
    <lineage>
        <taxon>Eukaryota</taxon>
        <taxon>Fungi</taxon>
        <taxon>Dikarya</taxon>
        <taxon>Ascomycota</taxon>
        <taxon>Pezizomycotina</taxon>
        <taxon>Sordariomycetes</taxon>
        <taxon>Hypocreomycetidae</taxon>
        <taxon>Hypocreales</taxon>
        <taxon>Nectriaceae</taxon>
        <taxon>Fusarium</taxon>
    </lineage>
</organism>
<evidence type="ECO:0000313" key="2">
    <source>
        <dbReference type="Proteomes" id="UP000537989"/>
    </source>
</evidence>
<dbReference type="PANTHER" id="PTHR33488">
    <property type="entry name" value="ZGC:162509"/>
    <property type="match status" value="1"/>
</dbReference>
<dbReference type="EMBL" id="JAAMOD010000484">
    <property type="protein sequence ID" value="KAF5228311.1"/>
    <property type="molecule type" value="Genomic_DNA"/>
</dbReference>
<keyword evidence="2" id="KW-1185">Reference proteome</keyword>
<dbReference type="AlphaFoldDB" id="A0AAN6BV20"/>